<keyword evidence="2" id="KW-1185">Reference proteome</keyword>
<evidence type="ECO:0000313" key="1">
    <source>
        <dbReference type="EMBL" id="MQM22275.1"/>
    </source>
</evidence>
<evidence type="ECO:0000313" key="2">
    <source>
        <dbReference type="Proteomes" id="UP000652761"/>
    </source>
</evidence>
<reference evidence="1" key="1">
    <citation type="submission" date="2017-07" db="EMBL/GenBank/DDBJ databases">
        <title>Taro Niue Genome Assembly and Annotation.</title>
        <authorList>
            <person name="Atibalentja N."/>
            <person name="Keating K."/>
            <person name="Fields C.J."/>
        </authorList>
    </citation>
    <scope>NUCLEOTIDE SEQUENCE</scope>
    <source>
        <strain evidence="1">Niue_2</strain>
        <tissue evidence="1">Leaf</tissue>
    </source>
</reference>
<comment type="caution">
    <text evidence="1">The sequence shown here is derived from an EMBL/GenBank/DDBJ whole genome shotgun (WGS) entry which is preliminary data.</text>
</comment>
<proteinExistence type="predicted"/>
<protein>
    <submittedName>
        <fullName evidence="1">Uncharacterized protein</fullName>
    </submittedName>
</protein>
<dbReference type="EMBL" id="NMUH01012547">
    <property type="protein sequence ID" value="MQM22275.1"/>
    <property type="molecule type" value="Genomic_DNA"/>
</dbReference>
<organism evidence="1 2">
    <name type="scientific">Colocasia esculenta</name>
    <name type="common">Wild taro</name>
    <name type="synonym">Arum esculentum</name>
    <dbReference type="NCBI Taxonomy" id="4460"/>
    <lineage>
        <taxon>Eukaryota</taxon>
        <taxon>Viridiplantae</taxon>
        <taxon>Streptophyta</taxon>
        <taxon>Embryophyta</taxon>
        <taxon>Tracheophyta</taxon>
        <taxon>Spermatophyta</taxon>
        <taxon>Magnoliopsida</taxon>
        <taxon>Liliopsida</taxon>
        <taxon>Araceae</taxon>
        <taxon>Aroideae</taxon>
        <taxon>Colocasieae</taxon>
        <taxon>Colocasia</taxon>
    </lineage>
</organism>
<gene>
    <name evidence="1" type="ORF">Taro_055326</name>
</gene>
<name>A0A843XTV1_COLES</name>
<accession>A0A843XTV1</accession>
<sequence length="114" mass="12750">MSPSGLMDCDRGCMSPSVSQCDTRCVAFSGSGLKARAPEPFPLSRIFLSPFLPLTLSELRWFCGCLPRVEAAVLRRVSLRSCRGRVRVVRCEEETFLPTRRPQRVRSSRGGRDS</sequence>
<dbReference type="Proteomes" id="UP000652761">
    <property type="component" value="Unassembled WGS sequence"/>
</dbReference>
<dbReference type="AlphaFoldDB" id="A0A843XTV1"/>